<keyword evidence="2" id="KW-0808">Transferase</keyword>
<keyword evidence="3" id="KW-0547">Nucleotide-binding</keyword>
<evidence type="ECO:0000256" key="2">
    <source>
        <dbReference type="ARBA" id="ARBA00022679"/>
    </source>
</evidence>
<dbReference type="PATRIC" id="fig|1423816.3.peg.1541"/>
<dbReference type="EMBL" id="AZCT01000002">
    <property type="protein sequence ID" value="KRK13274.1"/>
    <property type="molecule type" value="Genomic_DNA"/>
</dbReference>
<dbReference type="eggNOG" id="COG0524">
    <property type="taxonomic scope" value="Bacteria"/>
</dbReference>
<keyword evidence="4 7" id="KW-0418">Kinase</keyword>
<dbReference type="PANTHER" id="PTHR43085:SF1">
    <property type="entry name" value="PSEUDOURIDINE KINASE-RELATED"/>
    <property type="match status" value="1"/>
</dbReference>
<dbReference type="AlphaFoldDB" id="A0A0R1F2M0"/>
<dbReference type="InterPro" id="IPR011611">
    <property type="entry name" value="PfkB_dom"/>
</dbReference>
<dbReference type="GO" id="GO:0016301">
    <property type="term" value="F:kinase activity"/>
    <property type="evidence" value="ECO:0007669"/>
    <property type="project" value="UniProtKB-KW"/>
</dbReference>
<dbReference type="RefSeq" id="WP_010490188.1">
    <property type="nucleotide sequence ID" value="NZ_AZCT01000002.1"/>
</dbReference>
<organism evidence="7 8">
    <name type="scientific">Lacticaseibacillus zeae DSM 20178 = KCTC 3804</name>
    <dbReference type="NCBI Taxonomy" id="1423816"/>
    <lineage>
        <taxon>Bacteria</taxon>
        <taxon>Bacillati</taxon>
        <taxon>Bacillota</taxon>
        <taxon>Bacilli</taxon>
        <taxon>Lactobacillales</taxon>
        <taxon>Lactobacillaceae</taxon>
        <taxon>Lacticaseibacillus</taxon>
    </lineage>
</organism>
<evidence type="ECO:0000256" key="5">
    <source>
        <dbReference type="ARBA" id="ARBA00022840"/>
    </source>
</evidence>
<reference evidence="7 8" key="1">
    <citation type="journal article" date="2015" name="Genome Announc.">
        <title>Expanding the biotechnology potential of lactobacilli through comparative genomics of 213 strains and associated genera.</title>
        <authorList>
            <person name="Sun Z."/>
            <person name="Harris H.M."/>
            <person name="McCann A."/>
            <person name="Guo C."/>
            <person name="Argimon S."/>
            <person name="Zhang W."/>
            <person name="Yang X."/>
            <person name="Jeffery I.B."/>
            <person name="Cooney J.C."/>
            <person name="Kagawa T.F."/>
            <person name="Liu W."/>
            <person name="Song Y."/>
            <person name="Salvetti E."/>
            <person name="Wrobel A."/>
            <person name="Rasinkangas P."/>
            <person name="Parkhill J."/>
            <person name="Rea M.C."/>
            <person name="O'Sullivan O."/>
            <person name="Ritari J."/>
            <person name="Douillard F.P."/>
            <person name="Paul Ross R."/>
            <person name="Yang R."/>
            <person name="Briner A.E."/>
            <person name="Felis G.E."/>
            <person name="de Vos W.M."/>
            <person name="Barrangou R."/>
            <person name="Klaenhammer T.R."/>
            <person name="Caufield P.W."/>
            <person name="Cui Y."/>
            <person name="Zhang H."/>
            <person name="O'Toole P.W."/>
        </authorList>
    </citation>
    <scope>NUCLEOTIDE SEQUENCE [LARGE SCALE GENOMIC DNA]</scope>
    <source>
        <strain evidence="7 8">DSM 20178</strain>
    </source>
</reference>
<sequence>MNECLTIGEPLVVFAAEEADVPLAAAKHFTKYLAGAELNVAVGLSRLGHSVEYITHLGEDPNGIFIRQQLTAAGIGSDNVTTTSRYPTGIEFKARVTHGDPNTYYLRAGSAAAHFDPDAIDRVDLAGVKLAHITGIFPAASASTLTATKRLMKRLITNHIMITFDPNLRPALWPDQRTMATTINELAKSATIVLPGAAEGKILVGSDDPETIAHFYLDQSPQTQLVIVKVGKQGAYLLGRNVPGQLLPSFPAAHIVDTVGAGDGFALGVISALLEGRSPAEAASRGNAIGALAIQSAGDNTGYPTRSQLDKFMKTSLNETGHE</sequence>
<dbReference type="Gene3D" id="3.40.1190.20">
    <property type="match status" value="1"/>
</dbReference>
<dbReference type="InterPro" id="IPR050306">
    <property type="entry name" value="PfkB_Carbo_kinase"/>
</dbReference>
<dbReference type="SUPFAM" id="SSF53613">
    <property type="entry name" value="Ribokinase-like"/>
    <property type="match status" value="1"/>
</dbReference>
<evidence type="ECO:0000256" key="3">
    <source>
        <dbReference type="ARBA" id="ARBA00022741"/>
    </source>
</evidence>
<keyword evidence="5" id="KW-0067">ATP-binding</keyword>
<name>A0A0R1F2M0_LACZE</name>
<dbReference type="PANTHER" id="PTHR43085">
    <property type="entry name" value="HEXOKINASE FAMILY MEMBER"/>
    <property type="match status" value="1"/>
</dbReference>
<comment type="similarity">
    <text evidence="1">Belongs to the carbohydrate kinase PfkB family.</text>
</comment>
<dbReference type="InterPro" id="IPR029056">
    <property type="entry name" value="Ribokinase-like"/>
</dbReference>
<proteinExistence type="inferred from homology"/>
<dbReference type="Proteomes" id="UP000051984">
    <property type="component" value="Unassembled WGS sequence"/>
</dbReference>
<evidence type="ECO:0000313" key="8">
    <source>
        <dbReference type="Proteomes" id="UP000051984"/>
    </source>
</evidence>
<dbReference type="CDD" id="cd01166">
    <property type="entry name" value="KdgK"/>
    <property type="match status" value="1"/>
</dbReference>
<evidence type="ECO:0000259" key="6">
    <source>
        <dbReference type="Pfam" id="PF00294"/>
    </source>
</evidence>
<evidence type="ECO:0000256" key="1">
    <source>
        <dbReference type="ARBA" id="ARBA00010688"/>
    </source>
</evidence>
<dbReference type="Pfam" id="PF00294">
    <property type="entry name" value="PfkB"/>
    <property type="match status" value="1"/>
</dbReference>
<protein>
    <submittedName>
        <fullName evidence="7">2-dehydro-3-deoxygluconokinase</fullName>
    </submittedName>
</protein>
<comment type="caution">
    <text evidence="7">The sequence shown here is derived from an EMBL/GenBank/DDBJ whole genome shotgun (WGS) entry which is preliminary data.</text>
</comment>
<gene>
    <name evidence="7" type="ORF">FD51_GL001477</name>
</gene>
<feature type="domain" description="Carbohydrate kinase PfkB" evidence="6">
    <location>
        <begin position="3"/>
        <end position="305"/>
    </location>
</feature>
<accession>A0A0R1F2M0</accession>
<evidence type="ECO:0000313" key="7">
    <source>
        <dbReference type="EMBL" id="KRK13274.1"/>
    </source>
</evidence>
<dbReference type="GO" id="GO:0005524">
    <property type="term" value="F:ATP binding"/>
    <property type="evidence" value="ECO:0007669"/>
    <property type="project" value="UniProtKB-KW"/>
</dbReference>
<evidence type="ECO:0000256" key="4">
    <source>
        <dbReference type="ARBA" id="ARBA00022777"/>
    </source>
</evidence>